<dbReference type="SUPFAM" id="SSF46689">
    <property type="entry name" value="Homeodomain-like"/>
    <property type="match status" value="1"/>
</dbReference>
<feature type="transmembrane region" description="Helical" evidence="4">
    <location>
        <begin position="6"/>
        <end position="27"/>
    </location>
</feature>
<dbReference type="PROSITE" id="PS00041">
    <property type="entry name" value="HTH_ARAC_FAMILY_1"/>
    <property type="match status" value="1"/>
</dbReference>
<dbReference type="EMBL" id="CP028811">
    <property type="protein sequence ID" value="AWA30060.1"/>
    <property type="molecule type" value="Genomic_DNA"/>
</dbReference>
<name>A0A2S0RFJ1_9FLAO</name>
<evidence type="ECO:0000256" key="1">
    <source>
        <dbReference type="ARBA" id="ARBA00023015"/>
    </source>
</evidence>
<dbReference type="Gene3D" id="1.10.10.60">
    <property type="entry name" value="Homeodomain-like"/>
    <property type="match status" value="1"/>
</dbReference>
<feature type="transmembrane region" description="Helical" evidence="4">
    <location>
        <begin position="147"/>
        <end position="167"/>
    </location>
</feature>
<gene>
    <name evidence="6" type="ORF">HYN48_08190</name>
</gene>
<accession>A0A2S0RFJ1</accession>
<keyword evidence="4" id="KW-1133">Transmembrane helix</keyword>
<organism evidence="6 7">
    <name type="scientific">Flavobacterium magnum</name>
    <dbReference type="NCBI Taxonomy" id="2162713"/>
    <lineage>
        <taxon>Bacteria</taxon>
        <taxon>Pseudomonadati</taxon>
        <taxon>Bacteroidota</taxon>
        <taxon>Flavobacteriia</taxon>
        <taxon>Flavobacteriales</taxon>
        <taxon>Flavobacteriaceae</taxon>
        <taxon>Flavobacterium</taxon>
    </lineage>
</organism>
<dbReference type="GO" id="GO:0003700">
    <property type="term" value="F:DNA-binding transcription factor activity"/>
    <property type="evidence" value="ECO:0007669"/>
    <property type="project" value="InterPro"/>
</dbReference>
<keyword evidence="1" id="KW-0805">Transcription regulation</keyword>
<feature type="transmembrane region" description="Helical" evidence="4">
    <location>
        <begin position="39"/>
        <end position="59"/>
    </location>
</feature>
<keyword evidence="7" id="KW-1185">Reference proteome</keyword>
<feature type="transmembrane region" description="Helical" evidence="4">
    <location>
        <begin position="188"/>
        <end position="211"/>
    </location>
</feature>
<dbReference type="InterPro" id="IPR018062">
    <property type="entry name" value="HTH_AraC-typ_CS"/>
</dbReference>
<dbReference type="InterPro" id="IPR009057">
    <property type="entry name" value="Homeodomain-like_sf"/>
</dbReference>
<dbReference type="Pfam" id="PF12833">
    <property type="entry name" value="HTH_18"/>
    <property type="match status" value="1"/>
</dbReference>
<evidence type="ECO:0000256" key="2">
    <source>
        <dbReference type="ARBA" id="ARBA00023125"/>
    </source>
</evidence>
<dbReference type="PANTHER" id="PTHR43280:SF29">
    <property type="entry name" value="ARAC-FAMILY TRANSCRIPTIONAL REGULATOR"/>
    <property type="match status" value="1"/>
</dbReference>
<dbReference type="InterPro" id="IPR018060">
    <property type="entry name" value="HTH_AraC"/>
</dbReference>
<evidence type="ECO:0000259" key="5">
    <source>
        <dbReference type="PROSITE" id="PS01124"/>
    </source>
</evidence>
<feature type="transmembrane region" description="Helical" evidence="4">
    <location>
        <begin position="71"/>
        <end position="95"/>
    </location>
</feature>
<dbReference type="AlphaFoldDB" id="A0A2S0RFJ1"/>
<dbReference type="RefSeq" id="WP_108370642.1">
    <property type="nucleotide sequence ID" value="NZ_CP028811.1"/>
</dbReference>
<dbReference type="Proteomes" id="UP000244193">
    <property type="component" value="Chromosome"/>
</dbReference>
<evidence type="ECO:0000256" key="4">
    <source>
        <dbReference type="SAM" id="Phobius"/>
    </source>
</evidence>
<sequence>MLFEFSFYSSLLLVIFSQGIIFALLLLRKGIAADNPSNVWLSAFIFCCSLYFAPWMLGFAGWYDAQPYRDILFYIPFQQLFLVGPLIYCYTQSLLNPQFSVTKNVRLHFVLPAVYLVYCLLMWIYDDFIYEGYYFYASGSDKDFEPWYQYAGLASMGFYLIRSIRFYDTYNEIVVQVTSFADGILFRWIKTYLVAFLILMSLPVIFDLVALFYPQATSYAGSWWYFLAYSVVMYYLALTAYSNPVVQKMAFRVYSEGNQQRVALGTPDDAPPTLELRDQEETKKLPDLEHWKQRIERLIRDESLYRNPELTLLDVSTQLGKNPTFVSKAVNQGFGMSFNDLVNSFRIDAVCTGIANNEHQQQTLLGIALDSGFNSKATFNRAFKKHTGQTPTAFLALIPKKSD</sequence>
<dbReference type="OrthoDB" id="9779074at2"/>
<proteinExistence type="predicted"/>
<dbReference type="KEGG" id="fmg:HYN48_08190"/>
<keyword evidence="3" id="KW-0804">Transcription</keyword>
<keyword evidence="2" id="KW-0238">DNA-binding</keyword>
<reference evidence="6 7" key="1">
    <citation type="submission" date="2018-04" db="EMBL/GenBank/DDBJ databases">
        <title>Genome sequencing of Flavobacterium sp. HYN0048.</title>
        <authorList>
            <person name="Yi H."/>
            <person name="Baek C."/>
        </authorList>
    </citation>
    <scope>NUCLEOTIDE SEQUENCE [LARGE SCALE GENOMIC DNA]</scope>
    <source>
        <strain evidence="6 7">HYN0048</strain>
    </source>
</reference>
<evidence type="ECO:0000313" key="7">
    <source>
        <dbReference type="Proteomes" id="UP000244193"/>
    </source>
</evidence>
<feature type="transmembrane region" description="Helical" evidence="4">
    <location>
        <begin position="107"/>
        <end position="125"/>
    </location>
</feature>
<protein>
    <submittedName>
        <fullName evidence="6">AraC family transcriptional regulator</fullName>
    </submittedName>
</protein>
<evidence type="ECO:0000256" key="3">
    <source>
        <dbReference type="ARBA" id="ARBA00023163"/>
    </source>
</evidence>
<dbReference type="PANTHER" id="PTHR43280">
    <property type="entry name" value="ARAC-FAMILY TRANSCRIPTIONAL REGULATOR"/>
    <property type="match status" value="1"/>
</dbReference>
<feature type="transmembrane region" description="Helical" evidence="4">
    <location>
        <begin position="223"/>
        <end position="242"/>
    </location>
</feature>
<keyword evidence="4" id="KW-0812">Transmembrane</keyword>
<feature type="domain" description="HTH araC/xylS-type" evidence="5">
    <location>
        <begin position="293"/>
        <end position="397"/>
    </location>
</feature>
<keyword evidence="4" id="KW-0472">Membrane</keyword>
<dbReference type="SMART" id="SM00342">
    <property type="entry name" value="HTH_ARAC"/>
    <property type="match status" value="1"/>
</dbReference>
<dbReference type="GO" id="GO:0043565">
    <property type="term" value="F:sequence-specific DNA binding"/>
    <property type="evidence" value="ECO:0007669"/>
    <property type="project" value="InterPro"/>
</dbReference>
<dbReference type="PROSITE" id="PS01124">
    <property type="entry name" value="HTH_ARAC_FAMILY_2"/>
    <property type="match status" value="1"/>
</dbReference>
<evidence type="ECO:0000313" key="6">
    <source>
        <dbReference type="EMBL" id="AWA30060.1"/>
    </source>
</evidence>